<dbReference type="AlphaFoldDB" id="A0A9D1FZF5"/>
<accession>A0A9D1FZF5</accession>
<evidence type="ECO:0000313" key="3">
    <source>
        <dbReference type="EMBL" id="HIS91973.1"/>
    </source>
</evidence>
<organism evidence="3 4">
    <name type="scientific">Candidatus Alectryocaccomicrobium excrementavium</name>
    <dbReference type="NCBI Taxonomy" id="2840668"/>
    <lineage>
        <taxon>Bacteria</taxon>
        <taxon>Bacillati</taxon>
        <taxon>Bacillota</taxon>
        <taxon>Clostridia</taxon>
        <taxon>Candidatus Alectryocaccomicrobium</taxon>
    </lineage>
</organism>
<sequence length="412" mass="46437">MNAVGIDVSKNKSMVAVARPLGQVVVKPFEVRHTAIELKKLADFLKSLDGETRVVMEHTGRYYEPVAQYIHASGVFVSAVNPLLIKEYGNNSLRRVKTDKADSIKIARYTLDNWAELRQYTPMDTVRYELNTLNRQFSLYAKTRVSLANNLIALLDQSFPGVNRWFDSPARKDGSQKWVDFAAAFWHAECVASVSCAAFTERYRKWCKRHGYNFNADKAAKIHAESREVVPLVSKTETTKLLIQEAAAQLLAVSKTVETIRAEMLRLAKQLPEFDTVMSMYGVGESTGPQLMAEIGDIRRFAGKQSLVAFAGVDPMPNQSGSHESKSCRSSKRGSPYLRKTLFVIMTILLQNAPADEPVFQFLDRKRSEGKPYYVYMTAGANKFLRRYYGKVRDCFAAMDSPPPVESWSIPD</sequence>
<dbReference type="InterPro" id="IPR002525">
    <property type="entry name" value="Transp_IS110-like_N"/>
</dbReference>
<gene>
    <name evidence="3" type="ORF">IAA84_03045</name>
</gene>
<feature type="domain" description="Transposase IS110-like N-terminal" evidence="1">
    <location>
        <begin position="4"/>
        <end position="160"/>
    </location>
</feature>
<dbReference type="GO" id="GO:0004803">
    <property type="term" value="F:transposase activity"/>
    <property type="evidence" value="ECO:0007669"/>
    <property type="project" value="InterPro"/>
</dbReference>
<dbReference type="InterPro" id="IPR047650">
    <property type="entry name" value="Transpos_IS110"/>
</dbReference>
<dbReference type="GO" id="GO:0003677">
    <property type="term" value="F:DNA binding"/>
    <property type="evidence" value="ECO:0007669"/>
    <property type="project" value="InterPro"/>
</dbReference>
<feature type="domain" description="Transposase IS116/IS110/IS902 C-terminal" evidence="2">
    <location>
        <begin position="276"/>
        <end position="350"/>
    </location>
</feature>
<dbReference type="NCBIfam" id="NF033542">
    <property type="entry name" value="transpos_IS110"/>
    <property type="match status" value="1"/>
</dbReference>
<dbReference type="Proteomes" id="UP000824140">
    <property type="component" value="Unassembled WGS sequence"/>
</dbReference>
<evidence type="ECO:0000259" key="1">
    <source>
        <dbReference type="Pfam" id="PF01548"/>
    </source>
</evidence>
<dbReference type="GO" id="GO:0006313">
    <property type="term" value="P:DNA transposition"/>
    <property type="evidence" value="ECO:0007669"/>
    <property type="project" value="InterPro"/>
</dbReference>
<protein>
    <submittedName>
        <fullName evidence="3">IS110 family transposase</fullName>
    </submittedName>
</protein>
<reference evidence="3" key="2">
    <citation type="journal article" date="2021" name="PeerJ">
        <title>Extensive microbial diversity within the chicken gut microbiome revealed by metagenomics and culture.</title>
        <authorList>
            <person name="Gilroy R."/>
            <person name="Ravi A."/>
            <person name="Getino M."/>
            <person name="Pursley I."/>
            <person name="Horton D.L."/>
            <person name="Alikhan N.F."/>
            <person name="Baker D."/>
            <person name="Gharbi K."/>
            <person name="Hall N."/>
            <person name="Watson M."/>
            <person name="Adriaenssens E.M."/>
            <person name="Foster-Nyarko E."/>
            <person name="Jarju S."/>
            <person name="Secka A."/>
            <person name="Antonio M."/>
            <person name="Oren A."/>
            <person name="Chaudhuri R.R."/>
            <person name="La Ragione R."/>
            <person name="Hildebrand F."/>
            <person name="Pallen M.J."/>
        </authorList>
    </citation>
    <scope>NUCLEOTIDE SEQUENCE</scope>
    <source>
        <strain evidence="3">13766</strain>
    </source>
</reference>
<dbReference type="Pfam" id="PF01548">
    <property type="entry name" value="DEDD_Tnp_IS110"/>
    <property type="match status" value="1"/>
</dbReference>
<dbReference type="InterPro" id="IPR003346">
    <property type="entry name" value="Transposase_20"/>
</dbReference>
<comment type="caution">
    <text evidence="3">The sequence shown here is derived from an EMBL/GenBank/DDBJ whole genome shotgun (WGS) entry which is preliminary data.</text>
</comment>
<evidence type="ECO:0000259" key="2">
    <source>
        <dbReference type="Pfam" id="PF02371"/>
    </source>
</evidence>
<dbReference type="EMBL" id="DVJN01000061">
    <property type="protein sequence ID" value="HIS91973.1"/>
    <property type="molecule type" value="Genomic_DNA"/>
</dbReference>
<dbReference type="PANTHER" id="PTHR33055">
    <property type="entry name" value="TRANSPOSASE FOR INSERTION SEQUENCE ELEMENT IS1111A"/>
    <property type="match status" value="1"/>
</dbReference>
<reference evidence="3" key="1">
    <citation type="submission" date="2020-10" db="EMBL/GenBank/DDBJ databases">
        <authorList>
            <person name="Gilroy R."/>
        </authorList>
    </citation>
    <scope>NUCLEOTIDE SEQUENCE</scope>
    <source>
        <strain evidence="3">13766</strain>
    </source>
</reference>
<evidence type="ECO:0000313" key="4">
    <source>
        <dbReference type="Proteomes" id="UP000824140"/>
    </source>
</evidence>
<dbReference type="Pfam" id="PF02371">
    <property type="entry name" value="Transposase_20"/>
    <property type="match status" value="1"/>
</dbReference>
<name>A0A9D1FZF5_9FIRM</name>
<proteinExistence type="predicted"/>
<dbReference type="PANTHER" id="PTHR33055:SF3">
    <property type="entry name" value="PUTATIVE TRANSPOSASE FOR IS117-RELATED"/>
    <property type="match status" value="1"/>
</dbReference>